<accession>A0A401T2C0</accession>
<comment type="caution">
    <text evidence="1">The sequence shown here is derived from an EMBL/GenBank/DDBJ whole genome shotgun (WGS) entry which is preliminary data.</text>
</comment>
<keyword evidence="2" id="KW-1185">Reference proteome</keyword>
<reference evidence="1 2" key="1">
    <citation type="journal article" date="2018" name="Nat. Ecol. Evol.">
        <title>Shark genomes provide insights into elasmobranch evolution and the origin of vertebrates.</title>
        <authorList>
            <person name="Hara Y"/>
            <person name="Yamaguchi K"/>
            <person name="Onimaru K"/>
            <person name="Kadota M"/>
            <person name="Koyanagi M"/>
            <person name="Keeley SD"/>
            <person name="Tatsumi K"/>
            <person name="Tanaka K"/>
            <person name="Motone F"/>
            <person name="Kageyama Y"/>
            <person name="Nozu R"/>
            <person name="Adachi N"/>
            <person name="Nishimura O"/>
            <person name="Nakagawa R"/>
            <person name="Tanegashima C"/>
            <person name="Kiyatake I"/>
            <person name="Matsumoto R"/>
            <person name="Murakumo K"/>
            <person name="Nishida K"/>
            <person name="Terakita A"/>
            <person name="Kuratani S"/>
            <person name="Sato K"/>
            <person name="Hyodo S Kuraku.S."/>
        </authorList>
    </citation>
    <scope>NUCLEOTIDE SEQUENCE [LARGE SCALE GENOMIC DNA]</scope>
</reference>
<sequence length="121" mass="12831">MFGSAGPDPVSPCAALTIKGGARSRLVSFVRCLLLWFRTFVDGAASNSNTVSHGAVDLTTVLIFEAKTCPCVSCGHACWSMWTRGDILVLPVGLFGLDLSSYSSPGCEGMDYSKDLSNGRF</sequence>
<proteinExistence type="predicted"/>
<dbReference type="Proteomes" id="UP000287033">
    <property type="component" value="Unassembled WGS sequence"/>
</dbReference>
<name>A0A401T2C0_CHIPU</name>
<evidence type="ECO:0000313" key="1">
    <source>
        <dbReference type="EMBL" id="GCC36805.1"/>
    </source>
</evidence>
<protein>
    <submittedName>
        <fullName evidence="1">Uncharacterized protein</fullName>
    </submittedName>
</protein>
<gene>
    <name evidence="1" type="ORF">chiPu_0015305</name>
</gene>
<organism evidence="1 2">
    <name type="scientific">Chiloscyllium punctatum</name>
    <name type="common">Brownbanded bambooshark</name>
    <name type="synonym">Hemiscyllium punctatum</name>
    <dbReference type="NCBI Taxonomy" id="137246"/>
    <lineage>
        <taxon>Eukaryota</taxon>
        <taxon>Metazoa</taxon>
        <taxon>Chordata</taxon>
        <taxon>Craniata</taxon>
        <taxon>Vertebrata</taxon>
        <taxon>Chondrichthyes</taxon>
        <taxon>Elasmobranchii</taxon>
        <taxon>Galeomorphii</taxon>
        <taxon>Galeoidea</taxon>
        <taxon>Orectolobiformes</taxon>
        <taxon>Hemiscylliidae</taxon>
        <taxon>Chiloscyllium</taxon>
    </lineage>
</organism>
<dbReference type="EMBL" id="BEZZ01000887">
    <property type="protein sequence ID" value="GCC36805.1"/>
    <property type="molecule type" value="Genomic_DNA"/>
</dbReference>
<evidence type="ECO:0000313" key="2">
    <source>
        <dbReference type="Proteomes" id="UP000287033"/>
    </source>
</evidence>
<dbReference type="AlphaFoldDB" id="A0A401T2C0"/>